<dbReference type="STRING" id="4081.A0A3Q7FB38"/>
<accession>A0A3Q7FB38</accession>
<dbReference type="PaxDb" id="4081-Solyc02g092520.1.1"/>
<evidence type="ECO:0000313" key="1">
    <source>
        <dbReference type="EnsemblPlants" id="Solyc02g092517.1.1"/>
    </source>
</evidence>
<protein>
    <submittedName>
        <fullName evidence="1">Uncharacterized protein</fullName>
    </submittedName>
</protein>
<reference evidence="1" key="1">
    <citation type="journal article" date="2012" name="Nature">
        <title>The tomato genome sequence provides insights into fleshy fruit evolution.</title>
        <authorList>
            <consortium name="Tomato Genome Consortium"/>
        </authorList>
    </citation>
    <scope>NUCLEOTIDE SEQUENCE [LARGE SCALE GENOMIC DNA]</scope>
    <source>
        <strain evidence="1">cv. Heinz 1706</strain>
    </source>
</reference>
<dbReference type="Gramene" id="Solyc02g092517.1.1">
    <property type="protein sequence ID" value="Solyc02g092517.1.1"/>
    <property type="gene ID" value="Solyc02g092517.1"/>
</dbReference>
<evidence type="ECO:0000313" key="2">
    <source>
        <dbReference type="Proteomes" id="UP000004994"/>
    </source>
</evidence>
<sequence>MLSSRADGYSHKLIDAEIRGCNYVWSCIITFIMFSHVEELKETSLCSQNCISGNICVGTVFDVCNCTQHYCATSLDGCLANCIVDVNWKSKNSAHLVYLQKMISWTTNSGLQLDPVINQTACQVQDGKSLYLRIDDCCQNICTTGDDSLFVMSFTTSSLKEANALQRVLHSLKESLLRIALVYPSVSFKSVDIESEDDLLCTRASPSLSPLPL</sequence>
<reference evidence="1" key="2">
    <citation type="submission" date="2019-01" db="UniProtKB">
        <authorList>
            <consortium name="EnsemblPlants"/>
        </authorList>
    </citation>
    <scope>IDENTIFICATION</scope>
    <source>
        <strain evidence="1">cv. Heinz 1706</strain>
    </source>
</reference>
<dbReference type="AlphaFoldDB" id="A0A3Q7FB38"/>
<organism evidence="1">
    <name type="scientific">Solanum lycopersicum</name>
    <name type="common">Tomato</name>
    <name type="synonym">Lycopersicon esculentum</name>
    <dbReference type="NCBI Taxonomy" id="4081"/>
    <lineage>
        <taxon>Eukaryota</taxon>
        <taxon>Viridiplantae</taxon>
        <taxon>Streptophyta</taxon>
        <taxon>Embryophyta</taxon>
        <taxon>Tracheophyta</taxon>
        <taxon>Spermatophyta</taxon>
        <taxon>Magnoliopsida</taxon>
        <taxon>eudicotyledons</taxon>
        <taxon>Gunneridae</taxon>
        <taxon>Pentapetalae</taxon>
        <taxon>asterids</taxon>
        <taxon>lamiids</taxon>
        <taxon>Solanales</taxon>
        <taxon>Solanaceae</taxon>
        <taxon>Solanoideae</taxon>
        <taxon>Solaneae</taxon>
        <taxon>Solanum</taxon>
        <taxon>Solanum subgen. Lycopersicon</taxon>
    </lineage>
</organism>
<dbReference type="EnsemblPlants" id="Solyc02g092517.1.1">
    <property type="protein sequence ID" value="Solyc02g092517.1.1"/>
    <property type="gene ID" value="Solyc02g092517.1"/>
</dbReference>
<name>A0A3Q7FB38_SOLLC</name>
<dbReference type="Proteomes" id="UP000004994">
    <property type="component" value="Chromosome 2"/>
</dbReference>
<keyword evidence="2" id="KW-1185">Reference proteome</keyword>
<dbReference type="InParanoid" id="A0A3Q7FB38"/>
<proteinExistence type="predicted"/>